<dbReference type="PANTHER" id="PTHR33337">
    <property type="entry name" value="GFA DOMAIN-CONTAINING PROTEIN"/>
    <property type="match status" value="1"/>
</dbReference>
<proteinExistence type="inferred from homology"/>
<dbReference type="GO" id="GO:0046872">
    <property type="term" value="F:metal ion binding"/>
    <property type="evidence" value="ECO:0007669"/>
    <property type="project" value="UniProtKB-KW"/>
</dbReference>
<feature type="compositionally biased region" description="Basic and acidic residues" evidence="5">
    <location>
        <begin position="360"/>
        <end position="378"/>
    </location>
</feature>
<feature type="compositionally biased region" description="Gly residues" evidence="5">
    <location>
        <begin position="53"/>
        <end position="63"/>
    </location>
</feature>
<protein>
    <recommendedName>
        <fullName evidence="7">CENP-V/GFA domain-containing protein</fullName>
    </recommendedName>
</protein>
<feature type="region of interest" description="Disordered" evidence="5">
    <location>
        <begin position="147"/>
        <end position="192"/>
    </location>
</feature>
<dbReference type="EMBL" id="NEXV01000205">
    <property type="protein sequence ID" value="PIG87006.1"/>
    <property type="molecule type" value="Genomic_DNA"/>
</dbReference>
<dbReference type="Proteomes" id="UP000231358">
    <property type="component" value="Unassembled WGS sequence"/>
</dbReference>
<feature type="compositionally biased region" description="Basic and acidic residues" evidence="5">
    <location>
        <begin position="232"/>
        <end position="248"/>
    </location>
</feature>
<evidence type="ECO:0000313" key="8">
    <source>
        <dbReference type="EMBL" id="PIG87006.1"/>
    </source>
</evidence>
<feature type="transmembrane region" description="Helical" evidence="6">
    <location>
        <begin position="200"/>
        <end position="221"/>
    </location>
</feature>
<feature type="compositionally biased region" description="Low complexity" evidence="5">
    <location>
        <begin position="448"/>
        <end position="457"/>
    </location>
</feature>
<feature type="compositionally biased region" description="Low complexity" evidence="5">
    <location>
        <begin position="64"/>
        <end position="94"/>
    </location>
</feature>
<reference evidence="8 9" key="1">
    <citation type="submission" date="2017-05" db="EMBL/GenBank/DDBJ databases">
        <title>Genome sequence for an aflatoxigenic pathogen of Argentinian peanut, Aspergillus arachidicola.</title>
        <authorList>
            <person name="Moore G."/>
            <person name="Beltz S.B."/>
            <person name="Mack B.M."/>
        </authorList>
    </citation>
    <scope>NUCLEOTIDE SEQUENCE [LARGE SCALE GENOMIC DNA]</scope>
    <source>
        <strain evidence="8 9">CBS 117610</strain>
    </source>
</reference>
<sequence>MQAVEASFYSSPVEAPREYQPLASRVVQRWGAPSAAPVANNGYNQNGQYTGTGTQGSWGGGSSGQSLSGQSTSGQSISGKSISGQSSSGQNWGGAQAAGLGVAAQAQAPGASTAVQQSAIEDTGQYTWKAGGRHLNCSQTRKVQRQALSANGRRPVRRRALPPTTLQTRVSHKATATATDVAPTSTGTDHQAPSKLDTSAYAAIPVCAVVGLILGLVLLSLHRKRRRIMAADRAKKRMRRDEEPKSGHVETNSSLNTLPHIFLASKTALFSVVSLRSTNEKDDVSSNHNQEERQIASIPPAQYVKSHPAAVKDVQTPAKNHGDGSSISDASTVAGTPSRHPTFRQPTELNYDDCSSSDDSSDHESNDHRPGLYRRLTERVASIRPTRSKQQAKRGHRHCNSAPNEIIIDGIIAHHRELKQSNDSRTHRHRSTYSEHSTPCHSPEMQHSNKSNSASRSTSDDDSDHITESPDISRSTSGDDGDHHTGFQRPPLKTRGSFKDRVTGLAKLPRMGSRNSLYKGSSTEEKDKKLSTIPDDEDKRLVASYAPSTFKTYSVEMEHSPVNDTQIKLGLGQSATVFQVYDHGTLSQPGHWPRWPGAPSLPLDMANKQSPEPQKCQRGDVVPAAEERLDNIAQLLATHVAPHSFLQPALSFLTSSPPKWIGHSLTISQGQDTIRTYKDSATDSGSTVERSFCGNCGSNLFCENKQKGPGLVIVTSGTMDLEAGQSWQPVMEFYCKDKKTWLETNLETKKFETGPATLDNL</sequence>
<dbReference type="InterPro" id="IPR006913">
    <property type="entry name" value="CENP-V/GFA"/>
</dbReference>
<evidence type="ECO:0000256" key="2">
    <source>
        <dbReference type="ARBA" id="ARBA00022723"/>
    </source>
</evidence>
<feature type="compositionally biased region" description="Polar residues" evidence="5">
    <location>
        <begin position="323"/>
        <end position="335"/>
    </location>
</feature>
<dbReference type="SUPFAM" id="SSF51316">
    <property type="entry name" value="Mss4-like"/>
    <property type="match status" value="1"/>
</dbReference>
<accession>A0A2G7G2C6</accession>
<comment type="similarity">
    <text evidence="1">Belongs to the Gfa family.</text>
</comment>
<dbReference type="Pfam" id="PF04828">
    <property type="entry name" value="GFA"/>
    <property type="match status" value="1"/>
</dbReference>
<evidence type="ECO:0000256" key="3">
    <source>
        <dbReference type="ARBA" id="ARBA00022833"/>
    </source>
</evidence>
<feature type="region of interest" description="Disordered" evidence="5">
    <location>
        <begin position="419"/>
        <end position="534"/>
    </location>
</feature>
<keyword evidence="4" id="KW-0456">Lyase</keyword>
<feature type="domain" description="CENP-V/GFA" evidence="7">
    <location>
        <begin position="663"/>
        <end position="737"/>
    </location>
</feature>
<gene>
    <name evidence="8" type="ORF">AARAC_004759</name>
</gene>
<evidence type="ECO:0000256" key="5">
    <source>
        <dbReference type="SAM" id="MobiDB-lite"/>
    </source>
</evidence>
<feature type="compositionally biased region" description="Low complexity" evidence="5">
    <location>
        <begin position="39"/>
        <end position="52"/>
    </location>
</feature>
<evidence type="ECO:0000259" key="7">
    <source>
        <dbReference type="Pfam" id="PF04828"/>
    </source>
</evidence>
<keyword evidence="6" id="KW-1133">Transmembrane helix</keyword>
<evidence type="ECO:0000313" key="9">
    <source>
        <dbReference type="Proteomes" id="UP000231358"/>
    </source>
</evidence>
<evidence type="ECO:0000256" key="4">
    <source>
        <dbReference type="ARBA" id="ARBA00023239"/>
    </source>
</evidence>
<feature type="region of interest" description="Disordered" evidence="5">
    <location>
        <begin position="279"/>
        <end position="403"/>
    </location>
</feature>
<keyword evidence="3" id="KW-0862">Zinc</keyword>
<feature type="region of interest" description="Disordered" evidence="5">
    <location>
        <begin position="35"/>
        <end position="94"/>
    </location>
</feature>
<keyword evidence="2" id="KW-0479">Metal-binding</keyword>
<dbReference type="GO" id="GO:0016846">
    <property type="term" value="F:carbon-sulfur lyase activity"/>
    <property type="evidence" value="ECO:0007669"/>
    <property type="project" value="InterPro"/>
</dbReference>
<organism evidence="8 9">
    <name type="scientific">Aspergillus arachidicola</name>
    <dbReference type="NCBI Taxonomy" id="656916"/>
    <lineage>
        <taxon>Eukaryota</taxon>
        <taxon>Fungi</taxon>
        <taxon>Dikarya</taxon>
        <taxon>Ascomycota</taxon>
        <taxon>Pezizomycotina</taxon>
        <taxon>Eurotiomycetes</taxon>
        <taxon>Eurotiomycetidae</taxon>
        <taxon>Eurotiales</taxon>
        <taxon>Aspergillaceae</taxon>
        <taxon>Aspergillus</taxon>
        <taxon>Aspergillus subgen. Circumdati</taxon>
    </lineage>
</organism>
<evidence type="ECO:0000256" key="6">
    <source>
        <dbReference type="SAM" id="Phobius"/>
    </source>
</evidence>
<dbReference type="STRING" id="656916.A0A2G7G2C6"/>
<dbReference type="AlphaFoldDB" id="A0A2G7G2C6"/>
<dbReference type="PANTHER" id="PTHR33337:SF39">
    <property type="entry name" value="DUF636 DOMAIN PROTEIN (AFU_ORTHOLOGUE AFUA_6G11530)"/>
    <property type="match status" value="1"/>
</dbReference>
<keyword evidence="6" id="KW-0812">Transmembrane</keyword>
<feature type="region of interest" description="Disordered" evidence="5">
    <location>
        <begin position="232"/>
        <end position="252"/>
    </location>
</feature>
<evidence type="ECO:0000256" key="1">
    <source>
        <dbReference type="ARBA" id="ARBA00005495"/>
    </source>
</evidence>
<feature type="compositionally biased region" description="Polar residues" evidence="5">
    <location>
        <begin position="164"/>
        <end position="191"/>
    </location>
</feature>
<feature type="compositionally biased region" description="Basic and acidic residues" evidence="5">
    <location>
        <begin position="279"/>
        <end position="294"/>
    </location>
</feature>
<feature type="compositionally biased region" description="Basic residues" evidence="5">
    <location>
        <begin position="386"/>
        <end position="399"/>
    </location>
</feature>
<dbReference type="InterPro" id="IPR011057">
    <property type="entry name" value="Mss4-like_sf"/>
</dbReference>
<keyword evidence="6" id="KW-0472">Membrane</keyword>
<comment type="caution">
    <text evidence="8">The sequence shown here is derived from an EMBL/GenBank/DDBJ whole genome shotgun (WGS) entry which is preliminary data.</text>
</comment>
<keyword evidence="9" id="KW-1185">Reference proteome</keyword>
<name>A0A2G7G2C6_9EURO</name>
<dbReference type="Gene3D" id="3.90.1590.10">
    <property type="entry name" value="glutathione-dependent formaldehyde- activating enzyme (gfa)"/>
    <property type="match status" value="1"/>
</dbReference>